<dbReference type="CDD" id="cd12203">
    <property type="entry name" value="GT1"/>
    <property type="match status" value="2"/>
</dbReference>
<dbReference type="FunFam" id="1.10.10.60:FF:000342">
    <property type="entry name" value="trihelix transcription factor PTL-like"/>
    <property type="match status" value="1"/>
</dbReference>
<evidence type="ECO:0000256" key="6">
    <source>
        <dbReference type="ARBA" id="ARBA00023242"/>
    </source>
</evidence>
<evidence type="ECO:0000256" key="4">
    <source>
        <dbReference type="ARBA" id="ARBA00023125"/>
    </source>
</evidence>
<dbReference type="Pfam" id="PF13837">
    <property type="entry name" value="Myb_DNA-bind_4"/>
    <property type="match status" value="2"/>
</dbReference>
<evidence type="ECO:0000256" key="2">
    <source>
        <dbReference type="ARBA" id="ARBA00022737"/>
    </source>
</evidence>
<sequence>MEMEDQYGIADLRQLISRAAVAGPQFPPYAPPPPDLFCAQPHPHHHHQQYEMVVMGRHVTSEVPDMFNHTQARANSTTGMFHHHHHHQHQDNHHQLNNGDSTTTTTTTTGGSGGLDGGDGGSARWPRQETLTLLEIRSRLHHKFKEANQKGPLWDEVARIMSEEHGYQRSGKKCREKFENLYKYYKKTKEGKAGRQDGKHYRFFRQLEALYGASTSEDTHIPQNAPPFHHKSISSQTMNTYPPLHSQPPRGLCDTSVSLSNSTDFDPTSSDDEDDDIRDLNRQDTGEPSMESNGSREGRVRKKKGKRSNWKGKIKEFIDSQMRKVMEKQEAWLEKMMTTLEGREQERLMREEEWWRRQEAARVEREHKFWETERAWIEARDSALMKALEKLTHGSSSNGGCGFAGVDQWPEPEITRLIQLRTNMESRLQQCGISEEVLWEDIATKMAYFGYERSAIVCKEKWDSINKEFLEKDHCRKRKEDYNNYGVSNLNGGGSYMNQLNGFNNCEL</sequence>
<feature type="region of interest" description="Disordered" evidence="7">
    <location>
        <begin position="215"/>
        <end position="313"/>
    </location>
</feature>
<feature type="compositionally biased region" description="Gly residues" evidence="7">
    <location>
        <begin position="110"/>
        <end position="121"/>
    </location>
</feature>
<feature type="domain" description="Myb-like" evidence="8">
    <location>
        <begin position="409"/>
        <end position="466"/>
    </location>
</feature>
<keyword evidence="6" id="KW-0539">Nucleus</keyword>
<dbReference type="PANTHER" id="PTHR21654">
    <property type="entry name" value="FI21293P1"/>
    <property type="match status" value="1"/>
</dbReference>
<dbReference type="GO" id="GO:0003677">
    <property type="term" value="F:DNA binding"/>
    <property type="evidence" value="ECO:0007669"/>
    <property type="project" value="UniProtKB-KW"/>
</dbReference>
<evidence type="ECO:0000256" key="5">
    <source>
        <dbReference type="ARBA" id="ARBA00023163"/>
    </source>
</evidence>
<dbReference type="PROSITE" id="PS50090">
    <property type="entry name" value="MYB_LIKE"/>
    <property type="match status" value="2"/>
</dbReference>
<dbReference type="EMBL" id="GISG01033160">
    <property type="protein sequence ID" value="MBA4621159.1"/>
    <property type="molecule type" value="Transcribed_RNA"/>
</dbReference>
<evidence type="ECO:0000256" key="1">
    <source>
        <dbReference type="ARBA" id="ARBA00004123"/>
    </source>
</evidence>
<evidence type="ECO:0000313" key="9">
    <source>
        <dbReference type="EMBL" id="MBA4621159.1"/>
    </source>
</evidence>
<dbReference type="Gene3D" id="1.10.10.60">
    <property type="entry name" value="Homeodomain-like"/>
    <property type="match status" value="2"/>
</dbReference>
<proteinExistence type="predicted"/>
<dbReference type="GO" id="GO:0006355">
    <property type="term" value="P:regulation of DNA-templated transcription"/>
    <property type="evidence" value="ECO:0007669"/>
    <property type="project" value="UniProtKB-ARBA"/>
</dbReference>
<comment type="subcellular location">
    <subcellularLocation>
        <location evidence="1">Nucleus</location>
    </subcellularLocation>
</comment>
<dbReference type="PANTHER" id="PTHR21654:SF60">
    <property type="entry name" value="TRIHELIX TRANSCRIPTION FACTOR PTL"/>
    <property type="match status" value="1"/>
</dbReference>
<accession>A0A7C8YL87</accession>
<evidence type="ECO:0000256" key="7">
    <source>
        <dbReference type="SAM" id="MobiDB-lite"/>
    </source>
</evidence>
<dbReference type="SMART" id="SM00717">
    <property type="entry name" value="SANT"/>
    <property type="match status" value="2"/>
</dbReference>
<feature type="compositionally biased region" description="Low complexity" evidence="7">
    <location>
        <begin position="95"/>
        <end position="109"/>
    </location>
</feature>
<dbReference type="InterPro" id="IPR044822">
    <property type="entry name" value="Myb_DNA-bind_4"/>
</dbReference>
<keyword evidence="2" id="KW-0677">Repeat</keyword>
<evidence type="ECO:0000259" key="8">
    <source>
        <dbReference type="PROSITE" id="PS50090"/>
    </source>
</evidence>
<dbReference type="FunFam" id="1.10.10.60:FF:000061">
    <property type="entry name" value="Trihelix transcription factor GT-2"/>
    <property type="match status" value="1"/>
</dbReference>
<keyword evidence="5" id="KW-0804">Transcription</keyword>
<feature type="compositionally biased region" description="Basic residues" evidence="7">
    <location>
        <begin position="299"/>
        <end position="312"/>
    </location>
</feature>
<reference evidence="9" key="1">
    <citation type="journal article" date="2013" name="J. Plant Res.">
        <title>Effect of fungi and light on seed germination of three Opuntia species from semiarid lands of central Mexico.</title>
        <authorList>
            <person name="Delgado-Sanchez P."/>
            <person name="Jimenez-Bremont J.F."/>
            <person name="Guerrero-Gonzalez Mde L."/>
            <person name="Flores J."/>
        </authorList>
    </citation>
    <scope>NUCLEOTIDE SEQUENCE</scope>
    <source>
        <tissue evidence="9">Cladode</tissue>
    </source>
</reference>
<keyword evidence="3" id="KW-0805">Transcription regulation</keyword>
<organism evidence="9">
    <name type="scientific">Opuntia streptacantha</name>
    <name type="common">Prickly pear cactus</name>
    <name type="synonym">Opuntia cardona</name>
    <dbReference type="NCBI Taxonomy" id="393608"/>
    <lineage>
        <taxon>Eukaryota</taxon>
        <taxon>Viridiplantae</taxon>
        <taxon>Streptophyta</taxon>
        <taxon>Embryophyta</taxon>
        <taxon>Tracheophyta</taxon>
        <taxon>Spermatophyta</taxon>
        <taxon>Magnoliopsida</taxon>
        <taxon>eudicotyledons</taxon>
        <taxon>Gunneridae</taxon>
        <taxon>Pentapetalae</taxon>
        <taxon>Caryophyllales</taxon>
        <taxon>Cactineae</taxon>
        <taxon>Cactaceae</taxon>
        <taxon>Opuntioideae</taxon>
        <taxon>Opuntia</taxon>
    </lineage>
</organism>
<feature type="region of interest" description="Disordered" evidence="7">
    <location>
        <begin position="80"/>
        <end position="125"/>
    </location>
</feature>
<protein>
    <recommendedName>
        <fullName evidence="8">Myb-like domain-containing protein</fullName>
    </recommendedName>
</protein>
<name>A0A7C8YL87_OPUST</name>
<evidence type="ECO:0000256" key="3">
    <source>
        <dbReference type="ARBA" id="ARBA00023015"/>
    </source>
</evidence>
<keyword evidence="4" id="KW-0238">DNA-binding</keyword>
<dbReference type="GO" id="GO:0005634">
    <property type="term" value="C:nucleus"/>
    <property type="evidence" value="ECO:0007669"/>
    <property type="project" value="UniProtKB-SubCell"/>
</dbReference>
<reference evidence="9" key="2">
    <citation type="submission" date="2020-07" db="EMBL/GenBank/DDBJ databases">
        <authorList>
            <person name="Vera ALvarez R."/>
            <person name="Arias-Moreno D.M."/>
            <person name="Jimenez-Jacinto V."/>
            <person name="Jimenez-Bremont J.F."/>
            <person name="Swaminathan K."/>
            <person name="Moose S.P."/>
            <person name="Guerrero-Gonzalez M.L."/>
            <person name="Marino-Ramirez L."/>
            <person name="Landsman D."/>
            <person name="Rodriguez-Kessler M."/>
            <person name="Delgado-Sanchez P."/>
        </authorList>
    </citation>
    <scope>NUCLEOTIDE SEQUENCE</scope>
    <source>
        <tissue evidence="9">Cladode</tissue>
    </source>
</reference>
<feature type="domain" description="Myb-like" evidence="8">
    <location>
        <begin position="124"/>
        <end position="182"/>
    </location>
</feature>
<dbReference type="AlphaFoldDB" id="A0A7C8YL87"/>
<dbReference type="InterPro" id="IPR001005">
    <property type="entry name" value="SANT/Myb"/>
</dbReference>